<dbReference type="GO" id="GO:0043295">
    <property type="term" value="F:glutathione binding"/>
    <property type="evidence" value="ECO:0007669"/>
    <property type="project" value="TreeGrafter"/>
</dbReference>
<name>A0A0D9Y8L8_9ORYZ</name>
<protein>
    <recommendedName>
        <fullName evidence="1">glutathione transferase</fullName>
        <ecNumber evidence="1">2.5.1.18</ecNumber>
    </recommendedName>
</protein>
<accession>A0A0D9Y8L8</accession>
<dbReference type="GO" id="GO:0004364">
    <property type="term" value="F:glutathione transferase activity"/>
    <property type="evidence" value="ECO:0007669"/>
    <property type="project" value="UniProtKB-EC"/>
</dbReference>
<reference evidence="5" key="3">
    <citation type="submission" date="2018-05" db="EMBL/GenBank/DDBJ databases">
        <title>OgluRS3 (Oryza glumaepatula Reference Sequence Version 3).</title>
        <authorList>
            <person name="Zhang J."/>
            <person name="Kudrna D."/>
            <person name="Lee S."/>
            <person name="Talag J."/>
            <person name="Welchert J."/>
            <person name="Wing R.A."/>
        </authorList>
    </citation>
    <scope>NUCLEOTIDE SEQUENCE [LARGE SCALE GENOMIC DNA]</scope>
</reference>
<keyword evidence="6" id="KW-1185">Reference proteome</keyword>
<organism evidence="5">
    <name type="scientific">Oryza glumipatula</name>
    <dbReference type="NCBI Taxonomy" id="40148"/>
    <lineage>
        <taxon>Eukaryota</taxon>
        <taxon>Viridiplantae</taxon>
        <taxon>Streptophyta</taxon>
        <taxon>Embryophyta</taxon>
        <taxon>Tracheophyta</taxon>
        <taxon>Spermatophyta</taxon>
        <taxon>Magnoliopsida</taxon>
        <taxon>Liliopsida</taxon>
        <taxon>Poales</taxon>
        <taxon>Poaceae</taxon>
        <taxon>BOP clade</taxon>
        <taxon>Oryzoideae</taxon>
        <taxon>Oryzeae</taxon>
        <taxon>Oryzinae</taxon>
        <taxon>Oryza</taxon>
    </lineage>
</organism>
<dbReference type="EnsemblPlants" id="OGLUM01G18000.1">
    <property type="protein sequence ID" value="OGLUM01G18000.1"/>
    <property type="gene ID" value="OGLUM01G18000"/>
</dbReference>
<dbReference type="InterPro" id="IPR004046">
    <property type="entry name" value="GST_C"/>
</dbReference>
<dbReference type="PANTHER" id="PTHR43900">
    <property type="entry name" value="GLUTATHIONE S-TRANSFERASE RHO"/>
    <property type="match status" value="1"/>
</dbReference>
<dbReference type="PANTHER" id="PTHR43900:SF49">
    <property type="entry name" value="GLUTATHIONE S-TRANSFERASE GSTF1-RELATED"/>
    <property type="match status" value="1"/>
</dbReference>
<comment type="catalytic activity">
    <reaction evidence="3">
        <text>RX + glutathione = an S-substituted glutathione + a halide anion + H(+)</text>
        <dbReference type="Rhea" id="RHEA:16437"/>
        <dbReference type="ChEBI" id="CHEBI:15378"/>
        <dbReference type="ChEBI" id="CHEBI:16042"/>
        <dbReference type="ChEBI" id="CHEBI:17792"/>
        <dbReference type="ChEBI" id="CHEBI:57925"/>
        <dbReference type="ChEBI" id="CHEBI:90779"/>
        <dbReference type="EC" id="2.5.1.18"/>
    </reaction>
</comment>
<dbReference type="EC" id="2.5.1.18" evidence="1"/>
<dbReference type="GO" id="GO:0005737">
    <property type="term" value="C:cytoplasm"/>
    <property type="evidence" value="ECO:0007669"/>
    <property type="project" value="TreeGrafter"/>
</dbReference>
<evidence type="ECO:0000256" key="1">
    <source>
        <dbReference type="ARBA" id="ARBA00012452"/>
    </source>
</evidence>
<evidence type="ECO:0000313" key="6">
    <source>
        <dbReference type="Proteomes" id="UP000026961"/>
    </source>
</evidence>
<evidence type="ECO:0000313" key="5">
    <source>
        <dbReference type="EnsemblPlants" id="OGLUM01G18000.1"/>
    </source>
</evidence>
<reference evidence="5" key="1">
    <citation type="submission" date="2013-08" db="EMBL/GenBank/DDBJ databases">
        <title>Oryza genome evolution.</title>
        <authorList>
            <person name="Wing R.A."/>
            <person name="Panaud O."/>
            <person name="Oliveira A.C."/>
        </authorList>
    </citation>
    <scope>NUCLEOTIDE SEQUENCE</scope>
</reference>
<dbReference type="AlphaFoldDB" id="A0A0D9Y8L8"/>
<proteinExistence type="predicted"/>
<reference evidence="5" key="2">
    <citation type="submission" date="2015-04" db="UniProtKB">
        <authorList>
            <consortium name="EnsemblPlants"/>
        </authorList>
    </citation>
    <scope>IDENTIFICATION</scope>
</reference>
<dbReference type="Gramene" id="OGLUM01G18000.1">
    <property type="protein sequence ID" value="OGLUM01G18000.1"/>
    <property type="gene ID" value="OGLUM01G18000"/>
</dbReference>
<dbReference type="eggNOG" id="KOG0867">
    <property type="taxonomic scope" value="Eukaryota"/>
</dbReference>
<dbReference type="Pfam" id="PF00043">
    <property type="entry name" value="GST_C"/>
    <property type="match status" value="1"/>
</dbReference>
<evidence type="ECO:0000259" key="4">
    <source>
        <dbReference type="PROSITE" id="PS50405"/>
    </source>
</evidence>
<dbReference type="Gene3D" id="1.20.1050.10">
    <property type="match status" value="1"/>
</dbReference>
<dbReference type="HOGENOM" id="CLU_178192_0_0_1"/>
<dbReference type="InterPro" id="IPR010987">
    <property type="entry name" value="Glutathione-S-Trfase_C-like"/>
</dbReference>
<dbReference type="PROSITE" id="PS50405">
    <property type="entry name" value="GST_CTER"/>
    <property type="match status" value="1"/>
</dbReference>
<evidence type="ECO:0000256" key="3">
    <source>
        <dbReference type="ARBA" id="ARBA00047960"/>
    </source>
</evidence>
<dbReference type="FunFam" id="1.20.1050.10:FF:000141">
    <property type="entry name" value="Os01g0370600 protein"/>
    <property type="match status" value="1"/>
</dbReference>
<feature type="domain" description="GST C-terminal" evidence="4">
    <location>
        <begin position="1"/>
        <end position="82"/>
    </location>
</feature>
<dbReference type="Proteomes" id="UP000026961">
    <property type="component" value="Chromosome 1"/>
</dbReference>
<keyword evidence="2" id="KW-0808">Transferase</keyword>
<dbReference type="STRING" id="40148.A0A0D9Y8L8"/>
<evidence type="ECO:0000256" key="2">
    <source>
        <dbReference type="ARBA" id="ARBA00022679"/>
    </source>
</evidence>
<dbReference type="SUPFAM" id="SSF47616">
    <property type="entry name" value="GST C-terminal domain-like"/>
    <property type="match status" value="1"/>
</dbReference>
<dbReference type="InterPro" id="IPR036282">
    <property type="entry name" value="Glutathione-S-Trfase_C_sf"/>
</dbReference>
<dbReference type="GO" id="GO:0006749">
    <property type="term" value="P:glutathione metabolic process"/>
    <property type="evidence" value="ECO:0007669"/>
    <property type="project" value="TreeGrafter"/>
</dbReference>
<sequence>MVDLWTEVETHQFNPALSPIMFQCIINPALHGIPTNQKIVDETVEKLKKVLEVYQAHLSENTYLAGEFVSFANISEHVHLIQ</sequence>